<dbReference type="Proteomes" id="UP000431092">
    <property type="component" value="Unassembled WGS sequence"/>
</dbReference>
<dbReference type="Gene3D" id="1.10.10.10">
    <property type="entry name" value="Winged helix-like DNA-binding domain superfamily/Winged helix DNA-binding domain"/>
    <property type="match status" value="1"/>
</dbReference>
<evidence type="ECO:0000256" key="3">
    <source>
        <dbReference type="ARBA" id="ARBA00023163"/>
    </source>
</evidence>
<dbReference type="SUPFAM" id="SSF46785">
    <property type="entry name" value="Winged helix' DNA-binding domain"/>
    <property type="match status" value="1"/>
</dbReference>
<dbReference type="Gene3D" id="3.40.1410.10">
    <property type="entry name" value="Chorismate lyase-like"/>
    <property type="match status" value="1"/>
</dbReference>
<keyword evidence="3" id="KW-0804">Transcription</keyword>
<dbReference type="GO" id="GO:0003677">
    <property type="term" value="F:DNA binding"/>
    <property type="evidence" value="ECO:0007669"/>
    <property type="project" value="UniProtKB-KW"/>
</dbReference>
<proteinExistence type="predicted"/>
<organism evidence="5 6">
    <name type="scientific">Arsenicicoccus cauae</name>
    <dbReference type="NCBI Taxonomy" id="2663847"/>
    <lineage>
        <taxon>Bacteria</taxon>
        <taxon>Bacillati</taxon>
        <taxon>Actinomycetota</taxon>
        <taxon>Actinomycetes</taxon>
        <taxon>Micrococcales</taxon>
        <taxon>Intrasporangiaceae</taxon>
        <taxon>Arsenicicoccus</taxon>
    </lineage>
</organism>
<dbReference type="GO" id="GO:0003700">
    <property type="term" value="F:DNA-binding transcription factor activity"/>
    <property type="evidence" value="ECO:0007669"/>
    <property type="project" value="InterPro"/>
</dbReference>
<keyword evidence="6" id="KW-1185">Reference proteome</keyword>
<keyword evidence="1" id="KW-0805">Transcription regulation</keyword>
<evidence type="ECO:0000313" key="6">
    <source>
        <dbReference type="Proteomes" id="UP000431092"/>
    </source>
</evidence>
<dbReference type="EMBL" id="WLVL01000006">
    <property type="protein sequence ID" value="MTB70738.1"/>
    <property type="molecule type" value="Genomic_DNA"/>
</dbReference>
<dbReference type="InterPro" id="IPR028978">
    <property type="entry name" value="Chorismate_lyase_/UTRA_dom_sf"/>
</dbReference>
<dbReference type="PRINTS" id="PR00035">
    <property type="entry name" value="HTHGNTR"/>
</dbReference>
<evidence type="ECO:0000256" key="2">
    <source>
        <dbReference type="ARBA" id="ARBA00023125"/>
    </source>
</evidence>
<dbReference type="InterPro" id="IPR050679">
    <property type="entry name" value="Bact_HTH_transcr_reg"/>
</dbReference>
<dbReference type="InterPro" id="IPR036388">
    <property type="entry name" value="WH-like_DNA-bd_sf"/>
</dbReference>
<dbReference type="InterPro" id="IPR000524">
    <property type="entry name" value="Tscrpt_reg_HTH_GntR"/>
</dbReference>
<keyword evidence="2" id="KW-0238">DNA-binding</keyword>
<dbReference type="RefSeq" id="WP_288799180.1">
    <property type="nucleotide sequence ID" value="NZ_CP171001.1"/>
</dbReference>
<dbReference type="InterPro" id="IPR011663">
    <property type="entry name" value="UTRA"/>
</dbReference>
<reference evidence="5 6" key="1">
    <citation type="submission" date="2019-11" db="EMBL/GenBank/DDBJ databases">
        <title>Whole genome sequencing identifies a novel species of the genus Arsenicicoccus isolated from human blood.</title>
        <authorList>
            <person name="Jeong J.H."/>
            <person name="Kweon O.J."/>
            <person name="Kim H.R."/>
            <person name="Kim T.-H."/>
            <person name="Ha S.-M."/>
            <person name="Lee M.-K."/>
        </authorList>
    </citation>
    <scope>NUCLEOTIDE SEQUENCE [LARGE SCALE GENOMIC DNA]</scope>
    <source>
        <strain evidence="5 6">MKL-02</strain>
    </source>
</reference>
<dbReference type="PANTHER" id="PTHR44846:SF17">
    <property type="entry name" value="GNTR-FAMILY TRANSCRIPTIONAL REGULATOR"/>
    <property type="match status" value="1"/>
</dbReference>
<dbReference type="AlphaFoldDB" id="A0A6I3I966"/>
<dbReference type="SMART" id="SM00866">
    <property type="entry name" value="UTRA"/>
    <property type="match status" value="1"/>
</dbReference>
<accession>A0A6I3I966</accession>
<name>A0A6I3I966_9MICO</name>
<feature type="domain" description="HTH gntR-type" evidence="4">
    <location>
        <begin position="15"/>
        <end position="83"/>
    </location>
</feature>
<dbReference type="Pfam" id="PF07702">
    <property type="entry name" value="UTRA"/>
    <property type="match status" value="1"/>
</dbReference>
<dbReference type="SUPFAM" id="SSF64288">
    <property type="entry name" value="Chorismate lyase-like"/>
    <property type="match status" value="1"/>
</dbReference>
<evidence type="ECO:0000256" key="1">
    <source>
        <dbReference type="ARBA" id="ARBA00023015"/>
    </source>
</evidence>
<protein>
    <submittedName>
        <fullName evidence="5">UTRA domain-containing protein</fullName>
    </submittedName>
</protein>
<comment type="caution">
    <text evidence="5">The sequence shown here is derived from an EMBL/GenBank/DDBJ whole genome shotgun (WGS) entry which is preliminary data.</text>
</comment>
<dbReference type="InterPro" id="IPR036390">
    <property type="entry name" value="WH_DNA-bd_sf"/>
</dbReference>
<dbReference type="CDD" id="cd07377">
    <property type="entry name" value="WHTH_GntR"/>
    <property type="match status" value="1"/>
</dbReference>
<sequence>MPTPLPVSLDRAAPTPLYDQLAAQLRAAIDDGVLQPGDPFENELSLAARLHVSRPTVRKAIAQLVADGLLVRHRGIGTRVASPVVHQRDDLTPLYDELDRTGRRPQTQVVRLVPARRNKVAATALGLDPRVPLVYLERVRWSDGRPLVVLRSWLPPQFATLTAAELGEHGLYELLGRRGVVADVARQRLGARMATLTERRQLQLTRADAVLTVLWQSYTADGTPIEYGDHAYRGDQYVVDNTLRNP</sequence>
<evidence type="ECO:0000259" key="4">
    <source>
        <dbReference type="PROSITE" id="PS50949"/>
    </source>
</evidence>
<dbReference type="PROSITE" id="PS50949">
    <property type="entry name" value="HTH_GNTR"/>
    <property type="match status" value="1"/>
</dbReference>
<gene>
    <name evidence="5" type="ORF">GGG17_01845</name>
</gene>
<dbReference type="PANTHER" id="PTHR44846">
    <property type="entry name" value="MANNOSYL-D-GLYCERATE TRANSPORT/METABOLISM SYSTEM REPRESSOR MNGR-RELATED"/>
    <property type="match status" value="1"/>
</dbReference>
<dbReference type="Pfam" id="PF00392">
    <property type="entry name" value="GntR"/>
    <property type="match status" value="1"/>
</dbReference>
<evidence type="ECO:0000313" key="5">
    <source>
        <dbReference type="EMBL" id="MTB70738.1"/>
    </source>
</evidence>
<dbReference type="GO" id="GO:0045892">
    <property type="term" value="P:negative regulation of DNA-templated transcription"/>
    <property type="evidence" value="ECO:0007669"/>
    <property type="project" value="TreeGrafter"/>
</dbReference>
<dbReference type="SMART" id="SM00345">
    <property type="entry name" value="HTH_GNTR"/>
    <property type="match status" value="1"/>
</dbReference>